<dbReference type="EMBL" id="JASOOE010000011">
    <property type="protein sequence ID" value="MDK7187616.1"/>
    <property type="molecule type" value="Genomic_DNA"/>
</dbReference>
<feature type="binding site" evidence="9">
    <location>
        <position position="30"/>
    </location>
    <ligand>
        <name>Mg(2+)</name>
        <dbReference type="ChEBI" id="CHEBI:18420"/>
    </ligand>
</feature>
<gene>
    <name evidence="9 12" type="primary">selD</name>
    <name evidence="12" type="ORF">QP433_06445</name>
</gene>
<keyword evidence="5 9" id="KW-0418">Kinase</keyword>
<dbReference type="NCBIfam" id="NF002098">
    <property type="entry name" value="PRK00943.1"/>
    <property type="match status" value="1"/>
</dbReference>
<dbReference type="GO" id="GO:0016260">
    <property type="term" value="P:selenocysteine biosynthetic process"/>
    <property type="evidence" value="ECO:0007669"/>
    <property type="project" value="InterPro"/>
</dbReference>
<comment type="caution">
    <text evidence="12">The sequence shown here is derived from an EMBL/GenBank/DDBJ whole genome shotgun (WGS) entry which is preliminary data.</text>
</comment>
<name>A0AAJ1Q6T6_9LACT</name>
<evidence type="ECO:0000256" key="1">
    <source>
        <dbReference type="ARBA" id="ARBA00008026"/>
    </source>
</evidence>
<organism evidence="12 13">
    <name type="scientific">Facklamia hominis</name>
    <dbReference type="NCBI Taxonomy" id="178214"/>
    <lineage>
        <taxon>Bacteria</taxon>
        <taxon>Bacillati</taxon>
        <taxon>Bacillota</taxon>
        <taxon>Bacilli</taxon>
        <taxon>Lactobacillales</taxon>
        <taxon>Aerococcaceae</taxon>
        <taxon>Facklamia</taxon>
    </lineage>
</organism>
<dbReference type="AlphaFoldDB" id="A0AAJ1Q6T6"/>
<dbReference type="SUPFAM" id="SSF56042">
    <property type="entry name" value="PurM C-terminal domain-like"/>
    <property type="match status" value="1"/>
</dbReference>
<feature type="binding site" description="in other chain" evidence="9">
    <location>
        <position position="70"/>
    </location>
    <ligand>
        <name>ATP</name>
        <dbReference type="ChEBI" id="CHEBI:30616"/>
        <note>ligand shared between dimeric partners</note>
    </ligand>
</feature>
<dbReference type="GO" id="GO:0005737">
    <property type="term" value="C:cytoplasm"/>
    <property type="evidence" value="ECO:0007669"/>
    <property type="project" value="TreeGrafter"/>
</dbReference>
<reference evidence="12" key="1">
    <citation type="submission" date="2023-05" db="EMBL/GenBank/DDBJ databases">
        <title>Cataloging the Phylogenetic Diversity of Human Bladder Bacteria.</title>
        <authorList>
            <person name="Du J."/>
        </authorList>
    </citation>
    <scope>NUCLEOTIDE SEQUENCE</scope>
    <source>
        <strain evidence="12">UMB1231</strain>
    </source>
</reference>
<feature type="domain" description="PurM-like C-terminal" evidence="11">
    <location>
        <begin position="148"/>
        <end position="325"/>
    </location>
</feature>
<dbReference type="Pfam" id="PF02769">
    <property type="entry name" value="AIRS_C"/>
    <property type="match status" value="1"/>
</dbReference>
<proteinExistence type="inferred from homology"/>
<comment type="function">
    <text evidence="9">Synthesizes selenophosphate from selenide and ATP.</text>
</comment>
<dbReference type="Pfam" id="PF00586">
    <property type="entry name" value="AIRS"/>
    <property type="match status" value="1"/>
</dbReference>
<feature type="binding site" evidence="9">
    <location>
        <begin position="118"/>
        <end position="120"/>
    </location>
    <ligand>
        <name>ATP</name>
        <dbReference type="ChEBI" id="CHEBI:30616"/>
        <note>ligand shared between dimeric partners</note>
    </ligand>
</feature>
<keyword evidence="4 9" id="KW-0547">Nucleotide-binding</keyword>
<dbReference type="Gene3D" id="3.90.650.10">
    <property type="entry name" value="PurM-like C-terminal domain"/>
    <property type="match status" value="1"/>
</dbReference>
<evidence type="ECO:0000313" key="12">
    <source>
        <dbReference type="EMBL" id="MDK7187616.1"/>
    </source>
</evidence>
<keyword evidence="7 9" id="KW-0460">Magnesium</keyword>
<dbReference type="PANTHER" id="PTHR10256:SF0">
    <property type="entry name" value="INACTIVE SELENIDE, WATER DIKINASE-LIKE PROTEIN-RELATED"/>
    <property type="match status" value="1"/>
</dbReference>
<protein>
    <recommendedName>
        <fullName evidence="9">Selenide, water dikinase</fullName>
        <ecNumber evidence="9">2.7.9.3</ecNumber>
    </recommendedName>
    <alternativeName>
        <fullName evidence="9">Selenium donor protein</fullName>
    </alternativeName>
    <alternativeName>
        <fullName evidence="9">Selenophosphate synthase</fullName>
    </alternativeName>
</protein>
<keyword evidence="6 9" id="KW-0067">ATP-binding</keyword>
<comment type="subunit">
    <text evidence="9">Homodimer.</text>
</comment>
<dbReference type="Gene3D" id="3.30.1330.10">
    <property type="entry name" value="PurM-like, N-terminal domain"/>
    <property type="match status" value="1"/>
</dbReference>
<comment type="catalytic activity">
    <reaction evidence="9">
        <text>hydrogenselenide + ATP + H2O = selenophosphate + AMP + phosphate + 2 H(+)</text>
        <dbReference type="Rhea" id="RHEA:18737"/>
        <dbReference type="ChEBI" id="CHEBI:15377"/>
        <dbReference type="ChEBI" id="CHEBI:15378"/>
        <dbReference type="ChEBI" id="CHEBI:16144"/>
        <dbReference type="ChEBI" id="CHEBI:29317"/>
        <dbReference type="ChEBI" id="CHEBI:30616"/>
        <dbReference type="ChEBI" id="CHEBI:43474"/>
        <dbReference type="ChEBI" id="CHEBI:456215"/>
        <dbReference type="EC" id="2.7.9.3"/>
    </reaction>
</comment>
<comment type="caution">
    <text evidence="9">Lacks conserved residue(s) required for the propagation of feature annotation.</text>
</comment>
<dbReference type="SUPFAM" id="SSF55326">
    <property type="entry name" value="PurM N-terminal domain-like"/>
    <property type="match status" value="1"/>
</dbReference>
<dbReference type="InterPro" id="IPR036921">
    <property type="entry name" value="PurM-like_N_sf"/>
</dbReference>
<feature type="binding site" evidence="9">
    <location>
        <position position="206"/>
    </location>
    <ligand>
        <name>Mg(2+)</name>
        <dbReference type="ChEBI" id="CHEBI:18420"/>
    </ligand>
</feature>
<dbReference type="PANTHER" id="PTHR10256">
    <property type="entry name" value="SELENIDE, WATER DIKINASE"/>
    <property type="match status" value="1"/>
</dbReference>
<feature type="binding site" description="in other chain" evidence="9">
    <location>
        <begin position="27"/>
        <end position="29"/>
    </location>
    <ligand>
        <name>ATP</name>
        <dbReference type="ChEBI" id="CHEBI:30616"/>
        <note>ligand shared between dimeric partners</note>
    </ligand>
</feature>
<evidence type="ECO:0000256" key="8">
    <source>
        <dbReference type="ARBA" id="ARBA00023266"/>
    </source>
</evidence>
<dbReference type="InterPro" id="IPR036676">
    <property type="entry name" value="PurM-like_C_sf"/>
</dbReference>
<dbReference type="GO" id="GO:0000287">
    <property type="term" value="F:magnesium ion binding"/>
    <property type="evidence" value="ECO:0007669"/>
    <property type="project" value="UniProtKB-UniRule"/>
</dbReference>
<evidence type="ECO:0000256" key="2">
    <source>
        <dbReference type="ARBA" id="ARBA00022679"/>
    </source>
</evidence>
<keyword evidence="8 9" id="KW-0711">Selenium</keyword>
<evidence type="ECO:0000259" key="11">
    <source>
        <dbReference type="Pfam" id="PF02769"/>
    </source>
</evidence>
<dbReference type="InterPro" id="IPR023061">
    <property type="entry name" value="SelD_I"/>
</dbReference>
<dbReference type="GO" id="GO:0005524">
    <property type="term" value="F:ATP binding"/>
    <property type="evidence" value="ECO:0007669"/>
    <property type="project" value="UniProtKB-UniRule"/>
</dbReference>
<comment type="similarity">
    <text evidence="1 9">Belongs to the selenophosphate synthase 1 family. Class I subfamily.</text>
</comment>
<sequence>MGPGSLSEILGGLPKQFDPNLLVGYDSSDDAAVYQVSPDVAVIQTTDFFPSMVKDPYDFGRIAATNALSDVYSMGGKVITALNLVGYPDNTQPLDNLAQILKGGAEKVLEAGGVLAGGHTIRQSKPLYGLAVAGVVHPDKIVTNNGCKPGDALIATKKLGVGIVTTAHNKNLISQAAFDEAIQFMTTLNKYAAEIMLDYQVTACTDITGFGILGHMIEMVEDHASAVVEAAKIPYIEGAYEAAKANLTTGGAKRNRQYYEDQIDFQIADPAMEEILFDPQTSGGLLITVPEDQLDGIMQAYQEANIQAAHIGYITQQQDKAIIVK</sequence>
<keyword evidence="3 9" id="KW-0479">Metal-binding</keyword>
<feature type="binding site" description="in other chain" evidence="9">
    <location>
        <position position="47"/>
    </location>
    <ligand>
        <name>ATP</name>
        <dbReference type="ChEBI" id="CHEBI:30616"/>
        <note>ligand shared between dimeric partners</note>
    </ligand>
</feature>
<evidence type="ECO:0000256" key="3">
    <source>
        <dbReference type="ARBA" id="ARBA00022723"/>
    </source>
</evidence>
<keyword evidence="2 9" id="KW-0808">Transferase</keyword>
<dbReference type="Proteomes" id="UP001229251">
    <property type="component" value="Unassembled WGS sequence"/>
</dbReference>
<dbReference type="InterPro" id="IPR010918">
    <property type="entry name" value="PurM-like_C_dom"/>
</dbReference>
<feature type="binding site" evidence="9">
    <location>
        <position position="70"/>
    </location>
    <ligand>
        <name>Mg(2+)</name>
        <dbReference type="ChEBI" id="CHEBI:18420"/>
    </ligand>
</feature>
<dbReference type="NCBIfam" id="TIGR00476">
    <property type="entry name" value="selD"/>
    <property type="match status" value="1"/>
</dbReference>
<evidence type="ECO:0000259" key="10">
    <source>
        <dbReference type="Pfam" id="PF00586"/>
    </source>
</evidence>
<dbReference type="GO" id="GO:0004756">
    <property type="term" value="F:selenide, water dikinase activity"/>
    <property type="evidence" value="ECO:0007669"/>
    <property type="project" value="UniProtKB-UniRule"/>
</dbReference>
<dbReference type="HAMAP" id="MF_00625">
    <property type="entry name" value="SelD"/>
    <property type="match status" value="1"/>
</dbReference>
<dbReference type="EC" id="2.7.9.3" evidence="9"/>
<comment type="cofactor">
    <cofactor evidence="9">
        <name>Mg(2+)</name>
        <dbReference type="ChEBI" id="CHEBI:18420"/>
    </cofactor>
    <text evidence="9">Binds 1 Mg(2+) ion per monomer.</text>
</comment>
<dbReference type="PIRSF" id="PIRSF036407">
    <property type="entry name" value="Selenphspht_syn"/>
    <property type="match status" value="1"/>
</dbReference>
<evidence type="ECO:0000313" key="13">
    <source>
        <dbReference type="Proteomes" id="UP001229251"/>
    </source>
</evidence>
<dbReference type="CDD" id="cd02195">
    <property type="entry name" value="SelD"/>
    <property type="match status" value="1"/>
</dbReference>
<dbReference type="InterPro" id="IPR004536">
    <property type="entry name" value="SPS/SelD"/>
</dbReference>
<feature type="domain" description="PurM-like N-terminal" evidence="10">
    <location>
        <begin position="29"/>
        <end position="136"/>
    </location>
</feature>
<dbReference type="RefSeq" id="WP_269208495.1">
    <property type="nucleotide sequence ID" value="NZ_JASOOE010000011.1"/>
</dbReference>
<evidence type="ECO:0000256" key="4">
    <source>
        <dbReference type="ARBA" id="ARBA00022741"/>
    </source>
</evidence>
<evidence type="ECO:0000256" key="9">
    <source>
        <dbReference type="HAMAP-Rule" id="MF_00625"/>
    </source>
</evidence>
<evidence type="ECO:0000256" key="5">
    <source>
        <dbReference type="ARBA" id="ARBA00022777"/>
    </source>
</evidence>
<evidence type="ECO:0000256" key="6">
    <source>
        <dbReference type="ARBA" id="ARBA00022840"/>
    </source>
</evidence>
<accession>A0AAJ1Q6T6</accession>
<evidence type="ECO:0000256" key="7">
    <source>
        <dbReference type="ARBA" id="ARBA00022842"/>
    </source>
</evidence>
<dbReference type="InterPro" id="IPR016188">
    <property type="entry name" value="PurM-like_N"/>
</dbReference>